<evidence type="ECO:0000256" key="1">
    <source>
        <dbReference type="SAM" id="SignalP"/>
    </source>
</evidence>
<organism evidence="2 3">
    <name type="scientific">Pseudophaeobacter arcticus</name>
    <dbReference type="NCBI Taxonomy" id="385492"/>
    <lineage>
        <taxon>Bacteria</taxon>
        <taxon>Pseudomonadati</taxon>
        <taxon>Pseudomonadota</taxon>
        <taxon>Alphaproteobacteria</taxon>
        <taxon>Rhodobacterales</taxon>
        <taxon>Paracoccaceae</taxon>
        <taxon>Pseudophaeobacter</taxon>
    </lineage>
</organism>
<accession>A0ABQ0AKI9</accession>
<dbReference type="Proteomes" id="UP001441944">
    <property type="component" value="Unassembled WGS sequence"/>
</dbReference>
<comment type="caution">
    <text evidence="2">The sequence shown here is derived from an EMBL/GenBank/DDBJ whole genome shotgun (WGS) entry which is preliminary data.</text>
</comment>
<sequence>MVLRHTLVALVLTLGLAPLSARAETPIFSAHDGLALDGYDVVAFFEGQGAVLGRQEFALMWKGVFWRFSSSGHQAQFEANPRAYAPVFGGYCAYAVSQGYLAHGDPSLWRIEDGELLLLNNPAVEAVWQQEKPELLQAAHDNWPAVLRH</sequence>
<proteinExistence type="predicted"/>
<protein>
    <submittedName>
        <fullName evidence="2">YHS domain-containing (Seleno)protein</fullName>
    </submittedName>
</protein>
<keyword evidence="1" id="KW-0732">Signal</keyword>
<feature type="signal peptide" evidence="1">
    <location>
        <begin position="1"/>
        <end position="23"/>
    </location>
</feature>
<evidence type="ECO:0000313" key="2">
    <source>
        <dbReference type="EMBL" id="GAA6196383.1"/>
    </source>
</evidence>
<dbReference type="NCBIfam" id="NF041384">
    <property type="entry name" value="YHS_seleno_dom"/>
    <property type="match status" value="1"/>
</dbReference>
<keyword evidence="3" id="KW-1185">Reference proteome</keyword>
<feature type="chain" id="PRO_5045160287" evidence="1">
    <location>
        <begin position="24"/>
        <end position="149"/>
    </location>
</feature>
<dbReference type="EMBL" id="BAABWU010000006">
    <property type="protein sequence ID" value="GAA6196383.1"/>
    <property type="molecule type" value="Genomic_DNA"/>
</dbReference>
<evidence type="ECO:0000313" key="3">
    <source>
        <dbReference type="Proteomes" id="UP001441944"/>
    </source>
</evidence>
<gene>
    <name evidence="2" type="ORF">NBRC116598_18270</name>
</gene>
<name>A0ABQ0AKI9_9RHOB</name>
<reference evidence="2 3" key="1">
    <citation type="submission" date="2024-04" db="EMBL/GenBank/DDBJ databases">
        <title>Draft genome sequence of Pseudophaeobacter arcticus NBRC 116598.</title>
        <authorList>
            <person name="Miyakawa T."/>
            <person name="Kusuya Y."/>
            <person name="Miura T."/>
        </authorList>
    </citation>
    <scope>NUCLEOTIDE SEQUENCE [LARGE SCALE GENOMIC DNA]</scope>
    <source>
        <strain evidence="2 3">SU-CL00105</strain>
    </source>
</reference>